<keyword evidence="2" id="KW-1133">Transmembrane helix</keyword>
<reference evidence="3" key="2">
    <citation type="submission" date="2023-05" db="EMBL/GenBank/DDBJ databases">
        <authorList>
            <consortium name="Lawrence Berkeley National Laboratory"/>
            <person name="Steindorff A."/>
            <person name="Hensen N."/>
            <person name="Bonometti L."/>
            <person name="Westerberg I."/>
            <person name="Brannstrom I.O."/>
            <person name="Guillou S."/>
            <person name="Cros-Aarteil S."/>
            <person name="Calhoun S."/>
            <person name="Haridas S."/>
            <person name="Kuo A."/>
            <person name="Mondo S."/>
            <person name="Pangilinan J."/>
            <person name="Riley R."/>
            <person name="Labutti K."/>
            <person name="Andreopoulos B."/>
            <person name="Lipzen A."/>
            <person name="Chen C."/>
            <person name="Yanf M."/>
            <person name="Daum C."/>
            <person name="Ng V."/>
            <person name="Clum A."/>
            <person name="Ohm R."/>
            <person name="Martin F."/>
            <person name="Silar P."/>
            <person name="Natvig D."/>
            <person name="Lalanne C."/>
            <person name="Gautier V."/>
            <person name="Ament-Velasquez S.L."/>
            <person name="Kruys A."/>
            <person name="Hutchinson M.I."/>
            <person name="Powell A.J."/>
            <person name="Barry K."/>
            <person name="Miller A.N."/>
            <person name="Grigoriev I.V."/>
            <person name="Debuchy R."/>
            <person name="Gladieux P."/>
            <person name="Thoren M.H."/>
            <person name="Johannesson H."/>
        </authorList>
    </citation>
    <scope>NUCLEOTIDE SEQUENCE</scope>
    <source>
        <strain evidence="3">CBS 731.68</strain>
    </source>
</reference>
<feature type="region of interest" description="Disordered" evidence="1">
    <location>
        <begin position="25"/>
        <end position="57"/>
    </location>
</feature>
<name>A0AAN6U6C9_9PEZI</name>
<dbReference type="RefSeq" id="XP_062651031.1">
    <property type="nucleotide sequence ID" value="XM_062795477.1"/>
</dbReference>
<evidence type="ECO:0000313" key="4">
    <source>
        <dbReference type="Proteomes" id="UP001302602"/>
    </source>
</evidence>
<reference evidence="3" key="1">
    <citation type="journal article" date="2023" name="Mol. Phylogenet. Evol.">
        <title>Genome-scale phylogeny and comparative genomics of the fungal order Sordariales.</title>
        <authorList>
            <person name="Hensen N."/>
            <person name="Bonometti L."/>
            <person name="Westerberg I."/>
            <person name="Brannstrom I.O."/>
            <person name="Guillou S."/>
            <person name="Cros-Aarteil S."/>
            <person name="Calhoun S."/>
            <person name="Haridas S."/>
            <person name="Kuo A."/>
            <person name="Mondo S."/>
            <person name="Pangilinan J."/>
            <person name="Riley R."/>
            <person name="LaButti K."/>
            <person name="Andreopoulos B."/>
            <person name="Lipzen A."/>
            <person name="Chen C."/>
            <person name="Yan M."/>
            <person name="Daum C."/>
            <person name="Ng V."/>
            <person name="Clum A."/>
            <person name="Steindorff A."/>
            <person name="Ohm R.A."/>
            <person name="Martin F."/>
            <person name="Silar P."/>
            <person name="Natvig D.O."/>
            <person name="Lalanne C."/>
            <person name="Gautier V."/>
            <person name="Ament-Velasquez S.L."/>
            <person name="Kruys A."/>
            <person name="Hutchinson M.I."/>
            <person name="Powell A.J."/>
            <person name="Barry K."/>
            <person name="Miller A.N."/>
            <person name="Grigoriev I.V."/>
            <person name="Debuchy R."/>
            <person name="Gladieux P."/>
            <person name="Hiltunen Thoren M."/>
            <person name="Johannesson H."/>
        </authorList>
    </citation>
    <scope>NUCLEOTIDE SEQUENCE</scope>
    <source>
        <strain evidence="3">CBS 731.68</strain>
    </source>
</reference>
<dbReference type="EMBL" id="MU853224">
    <property type="protein sequence ID" value="KAK4127260.1"/>
    <property type="molecule type" value="Genomic_DNA"/>
</dbReference>
<feature type="transmembrane region" description="Helical" evidence="2">
    <location>
        <begin position="257"/>
        <end position="279"/>
    </location>
</feature>
<dbReference type="PANTHER" id="PTHR28297">
    <property type="entry name" value="FUNGAL PROTEIN"/>
    <property type="match status" value="1"/>
</dbReference>
<keyword evidence="2" id="KW-0472">Membrane</keyword>
<feature type="transmembrane region" description="Helical" evidence="2">
    <location>
        <begin position="77"/>
        <end position="101"/>
    </location>
</feature>
<dbReference type="Proteomes" id="UP001302602">
    <property type="component" value="Unassembled WGS sequence"/>
</dbReference>
<keyword evidence="2" id="KW-0812">Transmembrane</keyword>
<dbReference type="GeneID" id="87832245"/>
<protein>
    <submittedName>
        <fullName evidence="3">Uncharacterized protein</fullName>
    </submittedName>
</protein>
<evidence type="ECO:0000256" key="1">
    <source>
        <dbReference type="SAM" id="MobiDB-lite"/>
    </source>
</evidence>
<dbReference type="AlphaFoldDB" id="A0AAN6U6C9"/>
<sequence length="294" mass="32105">MWWIEANPSACNDLSALERNIPLQSGVSNGQSSSSHELGCDHPSANPTRTAPPADKGYDYRVLPPTRKLNGRQWFHLLFVQGVTSMLIAAALNFAIGYAMYSSPRPPPGPPPQGSIPPFLFSLPVSIVGDAALSTVFQTLITWYVLIYTVNYALSHGELQPYAPTSGVLAREPSKCVLRWFLFLDHDNAKHGSRVLGFGRRGLYQQGALVLAGLARAIIISAVAYGLMIGPAIGIMVAVGTPRNGDWVYLGRWDGTIFKTVFGGLMGLWMAPALSWMWMVRAGWIVRRHESLPA</sequence>
<feature type="transmembrane region" description="Helical" evidence="2">
    <location>
        <begin position="208"/>
        <end position="237"/>
    </location>
</feature>
<gene>
    <name evidence="3" type="ORF">N657DRAFT_669152</name>
</gene>
<dbReference type="PANTHER" id="PTHR28297:SF1">
    <property type="entry name" value="FUNGAL PROTEIN"/>
    <property type="match status" value="1"/>
</dbReference>
<evidence type="ECO:0000313" key="3">
    <source>
        <dbReference type="EMBL" id="KAK4127260.1"/>
    </source>
</evidence>
<dbReference type="InterPro" id="IPR018852">
    <property type="entry name" value="DUF2456"/>
</dbReference>
<feature type="transmembrane region" description="Helical" evidence="2">
    <location>
        <begin position="121"/>
        <end position="146"/>
    </location>
</feature>
<evidence type="ECO:0000256" key="2">
    <source>
        <dbReference type="SAM" id="Phobius"/>
    </source>
</evidence>
<feature type="compositionally biased region" description="Low complexity" evidence="1">
    <location>
        <begin position="25"/>
        <end position="35"/>
    </location>
</feature>
<proteinExistence type="predicted"/>
<accession>A0AAN6U6C9</accession>
<keyword evidence="4" id="KW-1185">Reference proteome</keyword>
<comment type="caution">
    <text evidence="3">The sequence shown here is derived from an EMBL/GenBank/DDBJ whole genome shotgun (WGS) entry which is preliminary data.</text>
</comment>
<organism evidence="3 4">
    <name type="scientific">Parathielavia appendiculata</name>
    <dbReference type="NCBI Taxonomy" id="2587402"/>
    <lineage>
        <taxon>Eukaryota</taxon>
        <taxon>Fungi</taxon>
        <taxon>Dikarya</taxon>
        <taxon>Ascomycota</taxon>
        <taxon>Pezizomycotina</taxon>
        <taxon>Sordariomycetes</taxon>
        <taxon>Sordariomycetidae</taxon>
        <taxon>Sordariales</taxon>
        <taxon>Chaetomiaceae</taxon>
        <taxon>Parathielavia</taxon>
    </lineage>
</organism>